<dbReference type="SUPFAM" id="SSF55383">
    <property type="entry name" value="Copper amine oxidase, domain N"/>
    <property type="match status" value="1"/>
</dbReference>
<dbReference type="Pfam" id="PF07833">
    <property type="entry name" value="Cu_amine_oxidN1"/>
    <property type="match status" value="1"/>
</dbReference>
<organism evidence="3 4">
    <name type="scientific">Cohnella cholangitidis</name>
    <dbReference type="NCBI Taxonomy" id="2598458"/>
    <lineage>
        <taxon>Bacteria</taxon>
        <taxon>Bacillati</taxon>
        <taxon>Bacillota</taxon>
        <taxon>Bacilli</taxon>
        <taxon>Bacillales</taxon>
        <taxon>Paenibacillaceae</taxon>
        <taxon>Cohnella</taxon>
    </lineage>
</organism>
<keyword evidence="1" id="KW-0732">Signal</keyword>
<evidence type="ECO:0000259" key="2">
    <source>
        <dbReference type="Pfam" id="PF07833"/>
    </source>
</evidence>
<feature type="domain" description="Copper amine oxidase-like N-terminal" evidence="2">
    <location>
        <begin position="44"/>
        <end position="140"/>
    </location>
</feature>
<dbReference type="RefSeq" id="WP_182302081.1">
    <property type="nucleotide sequence ID" value="NZ_CP041969.1"/>
</dbReference>
<feature type="signal peptide" evidence="1">
    <location>
        <begin position="1"/>
        <end position="20"/>
    </location>
</feature>
<dbReference type="InterPro" id="IPR012854">
    <property type="entry name" value="Cu_amine_oxidase-like_N"/>
</dbReference>
<gene>
    <name evidence="3" type="ORF">FPL14_05540</name>
</gene>
<sequence>MLLKKASVVSVLALAIGVSAAGAASAATATKASAVQVTSSAYIVNGATASISTFYEKGRTLVSLRDLSLNLGVRLQVTKDGIQATLNGHAVQLKVNSNLIRVDGTEQQLNVPVKSVKGTTYVELKAYVEALGASFAKDASGTIWIDANLLSDVDHIQWVDAARFIASQENESGRSDYLVDAQTGKYSKLILSSDASELVVAPNGKKAAYTNANGEIYVIDFDKIVPTKVSSDTNIKPELVWSADSASIFFLQGDKGSVIAKLEPEINKITKIVDDKVDYKANLGVSADGKTFTYTVTKPGAVVADSSKPVESDDVAIDMKGTEPQIFLFKVDPSVKENKAVQLTTSADDKVFIRANADASNVTFVSVSSDDAAKSTLVSVSNDKTLKTLFNEKDVYDAVLSGGKWYLLTEGSGANNFVYEVDPATGTSKQLYTLDETVSEIVAQEGAPFAVINDGRVFLNINGLWKPTTR</sequence>
<evidence type="ECO:0000256" key="1">
    <source>
        <dbReference type="SAM" id="SignalP"/>
    </source>
</evidence>
<dbReference type="KEGG" id="cchl:FPL14_05540"/>
<protein>
    <recommendedName>
        <fullName evidence="2">Copper amine oxidase-like N-terminal domain-containing protein</fullName>
    </recommendedName>
</protein>
<dbReference type="Gene3D" id="2.120.10.30">
    <property type="entry name" value="TolB, C-terminal domain"/>
    <property type="match status" value="1"/>
</dbReference>
<dbReference type="InterPro" id="IPR036582">
    <property type="entry name" value="Mao_N_sf"/>
</dbReference>
<dbReference type="Proteomes" id="UP000515679">
    <property type="component" value="Chromosome"/>
</dbReference>
<feature type="chain" id="PRO_5038438016" description="Copper amine oxidase-like N-terminal domain-containing protein" evidence="1">
    <location>
        <begin position="21"/>
        <end position="470"/>
    </location>
</feature>
<evidence type="ECO:0000313" key="3">
    <source>
        <dbReference type="EMBL" id="QMV40725.1"/>
    </source>
</evidence>
<dbReference type="EMBL" id="CP041969">
    <property type="protein sequence ID" value="QMV40725.1"/>
    <property type="molecule type" value="Genomic_DNA"/>
</dbReference>
<dbReference type="InterPro" id="IPR011042">
    <property type="entry name" value="6-blade_b-propeller_TolB-like"/>
</dbReference>
<accession>A0A7G5BUU1</accession>
<dbReference type="Gene3D" id="3.30.457.10">
    <property type="entry name" value="Copper amine oxidase-like, N-terminal domain"/>
    <property type="match status" value="1"/>
</dbReference>
<dbReference type="AlphaFoldDB" id="A0A7G5BUU1"/>
<evidence type="ECO:0000313" key="4">
    <source>
        <dbReference type="Proteomes" id="UP000515679"/>
    </source>
</evidence>
<dbReference type="SUPFAM" id="SSF82171">
    <property type="entry name" value="DPP6 N-terminal domain-like"/>
    <property type="match status" value="1"/>
</dbReference>
<name>A0A7G5BUU1_9BACL</name>
<proteinExistence type="predicted"/>
<keyword evidence="4" id="KW-1185">Reference proteome</keyword>
<reference evidence="3 4" key="1">
    <citation type="submission" date="2019-07" db="EMBL/GenBank/DDBJ databases">
        <authorList>
            <person name="Kim J.K."/>
            <person name="Cheong H.-M."/>
            <person name="Choi Y."/>
            <person name="Hwang K.J."/>
            <person name="Lee S."/>
            <person name="Choi C."/>
        </authorList>
    </citation>
    <scope>NUCLEOTIDE SEQUENCE [LARGE SCALE GENOMIC DNA]</scope>
    <source>
        <strain evidence="3 4">KS 22</strain>
    </source>
</reference>